<feature type="transmembrane region" description="Helical" evidence="1">
    <location>
        <begin position="38"/>
        <end position="60"/>
    </location>
</feature>
<evidence type="ECO:0000256" key="1">
    <source>
        <dbReference type="SAM" id="Phobius"/>
    </source>
</evidence>
<name>A0A7D5Q8W5_9EURY</name>
<dbReference type="InterPro" id="IPR058337">
    <property type="entry name" value="DUF8024"/>
</dbReference>
<dbReference type="OrthoDB" id="385520at2157"/>
<evidence type="ECO:0000313" key="3">
    <source>
        <dbReference type="Proteomes" id="UP000509626"/>
    </source>
</evidence>
<dbReference type="GeneID" id="56036914"/>
<organism evidence="2 3">
    <name type="scientific">Halorarum salinum</name>
    <dbReference type="NCBI Taxonomy" id="2743089"/>
    <lineage>
        <taxon>Archaea</taxon>
        <taxon>Methanobacteriati</taxon>
        <taxon>Methanobacteriota</taxon>
        <taxon>Stenosarchaea group</taxon>
        <taxon>Halobacteria</taxon>
        <taxon>Halobacteriales</taxon>
        <taxon>Haloferacaceae</taxon>
        <taxon>Halorarum</taxon>
    </lineage>
</organism>
<keyword evidence="3" id="KW-1185">Reference proteome</keyword>
<dbReference type="RefSeq" id="WP_179267821.1">
    <property type="nucleotide sequence ID" value="NZ_CP058579.1"/>
</dbReference>
<dbReference type="AlphaFoldDB" id="A0A7D5Q8W5"/>
<keyword evidence="1" id="KW-0472">Membrane</keyword>
<dbReference type="Proteomes" id="UP000509626">
    <property type="component" value="Chromosome"/>
</dbReference>
<proteinExistence type="predicted"/>
<sequence length="81" mass="8423">MVTVIDFLVELGASVLEMFRIIAVDVAAGGPIALVSSLLGALVIAFSVGFVGYLVFGALVRELGVPFPSPGRGPREAPPRR</sequence>
<dbReference type="Pfam" id="PF26067">
    <property type="entry name" value="DUF8024"/>
    <property type="match status" value="1"/>
</dbReference>
<gene>
    <name evidence="2" type="ORF">HUG12_05605</name>
</gene>
<keyword evidence="1" id="KW-1133">Transmembrane helix</keyword>
<protein>
    <submittedName>
        <fullName evidence="2">Uncharacterized protein</fullName>
    </submittedName>
</protein>
<dbReference type="EMBL" id="CP058579">
    <property type="protein sequence ID" value="QLG61237.1"/>
    <property type="molecule type" value="Genomic_DNA"/>
</dbReference>
<evidence type="ECO:0000313" key="2">
    <source>
        <dbReference type="EMBL" id="QLG61237.1"/>
    </source>
</evidence>
<dbReference type="KEGG" id="halu:HUG12_05605"/>
<keyword evidence="1" id="KW-0812">Transmembrane</keyword>
<accession>A0A7D5Q8W5</accession>
<reference evidence="2 3" key="1">
    <citation type="submission" date="2020-06" db="EMBL/GenBank/DDBJ databases">
        <title>NJ-3-1, isolated from saline soil.</title>
        <authorList>
            <person name="Cui H.L."/>
            <person name="Shi X."/>
        </authorList>
    </citation>
    <scope>NUCLEOTIDE SEQUENCE [LARGE SCALE GENOMIC DNA]</scope>
    <source>
        <strain evidence="2 3">NJ-3-1</strain>
    </source>
</reference>